<keyword evidence="3 5" id="KW-0012">Acyltransferase</keyword>
<dbReference type="InterPro" id="IPR011004">
    <property type="entry name" value="Trimer_LpxA-like_sf"/>
</dbReference>
<dbReference type="SMART" id="SM01266">
    <property type="entry name" value="Mac"/>
    <property type="match status" value="1"/>
</dbReference>
<dbReference type="EMBL" id="VSSQ01003081">
    <property type="protein sequence ID" value="MPM18943.1"/>
    <property type="molecule type" value="Genomic_DNA"/>
</dbReference>
<comment type="similarity">
    <text evidence="1">Belongs to the transferase hexapeptide repeat family.</text>
</comment>
<dbReference type="GO" id="GO:0005829">
    <property type="term" value="C:cytosol"/>
    <property type="evidence" value="ECO:0007669"/>
    <property type="project" value="TreeGrafter"/>
</dbReference>
<dbReference type="GO" id="GO:0008374">
    <property type="term" value="F:O-acyltransferase activity"/>
    <property type="evidence" value="ECO:0007669"/>
    <property type="project" value="TreeGrafter"/>
</dbReference>
<evidence type="ECO:0000259" key="4">
    <source>
        <dbReference type="SMART" id="SM01266"/>
    </source>
</evidence>
<dbReference type="PROSITE" id="PS00101">
    <property type="entry name" value="HEXAPEP_TRANSFERASES"/>
    <property type="match status" value="1"/>
</dbReference>
<dbReference type="AlphaFoldDB" id="A0A644XXC7"/>
<name>A0A644XXC7_9ZZZZ</name>
<dbReference type="InterPro" id="IPR018357">
    <property type="entry name" value="Hexapep_transf_CS"/>
</dbReference>
<reference evidence="5" key="1">
    <citation type="submission" date="2019-08" db="EMBL/GenBank/DDBJ databases">
        <authorList>
            <person name="Kucharzyk K."/>
            <person name="Murdoch R.W."/>
            <person name="Higgins S."/>
            <person name="Loffler F."/>
        </authorList>
    </citation>
    <scope>NUCLEOTIDE SEQUENCE</scope>
</reference>
<evidence type="ECO:0000256" key="3">
    <source>
        <dbReference type="ARBA" id="ARBA00023315"/>
    </source>
</evidence>
<comment type="caution">
    <text evidence="5">The sequence shown here is derived from an EMBL/GenBank/DDBJ whole genome shotgun (WGS) entry which is preliminary data.</text>
</comment>
<dbReference type="SUPFAM" id="SSF51161">
    <property type="entry name" value="Trimeric LpxA-like enzymes"/>
    <property type="match status" value="1"/>
</dbReference>
<proteinExistence type="inferred from homology"/>
<gene>
    <name evidence="5" type="primary">dapH_22</name>
    <name evidence="5" type="ORF">SDC9_65361</name>
</gene>
<sequence length="238" mass="25642">MGTGSLCGRCRRSASAGKLRVPLSFPLILRVECGPEEGHASGNKDERPGGIMTERNELEKMLAGELYDASDRELAGMREKARDLCRLLNASPEADGDGRRSLFISLFSSGGETVNVQPPFFCDYGVHIFLGRKVFFNFNCVILDVCRVTIGDYSMFGPAVQIYTAVHPMEAEARRGREFGRPVTVGSDVWVGGGAILCPGVTVGSRSVIGAGSVVTRDIPEGVFAAGNPCRVIRRVEP</sequence>
<dbReference type="Gene3D" id="2.160.10.10">
    <property type="entry name" value="Hexapeptide repeat proteins"/>
    <property type="match status" value="1"/>
</dbReference>
<dbReference type="CDD" id="cd03357">
    <property type="entry name" value="LbH_MAT_GAT"/>
    <property type="match status" value="1"/>
</dbReference>
<dbReference type="GO" id="GO:0047200">
    <property type="term" value="F:tetrahydrodipicolinate N-acetyltransferase activity"/>
    <property type="evidence" value="ECO:0007669"/>
    <property type="project" value="UniProtKB-EC"/>
</dbReference>
<feature type="domain" description="Maltose/galactoside acetyltransferase" evidence="4">
    <location>
        <begin position="58"/>
        <end position="112"/>
    </location>
</feature>
<evidence type="ECO:0000313" key="5">
    <source>
        <dbReference type="EMBL" id="MPM18943.1"/>
    </source>
</evidence>
<organism evidence="5">
    <name type="scientific">bioreactor metagenome</name>
    <dbReference type="NCBI Taxonomy" id="1076179"/>
    <lineage>
        <taxon>unclassified sequences</taxon>
        <taxon>metagenomes</taxon>
        <taxon>ecological metagenomes</taxon>
    </lineage>
</organism>
<dbReference type="EC" id="2.3.1.89" evidence="5"/>
<evidence type="ECO:0000256" key="1">
    <source>
        <dbReference type="ARBA" id="ARBA00007274"/>
    </source>
</evidence>
<accession>A0A644XXC7</accession>
<dbReference type="InterPro" id="IPR024688">
    <property type="entry name" value="Mac_dom"/>
</dbReference>
<dbReference type="InterPro" id="IPR001451">
    <property type="entry name" value="Hexapep"/>
</dbReference>
<dbReference type="InterPro" id="IPR051159">
    <property type="entry name" value="Hexapeptide_acetyltransf"/>
</dbReference>
<dbReference type="Pfam" id="PF12464">
    <property type="entry name" value="Mac"/>
    <property type="match status" value="1"/>
</dbReference>
<keyword evidence="2 5" id="KW-0808">Transferase</keyword>
<dbReference type="FunFam" id="2.160.10.10:FF:000025">
    <property type="entry name" value="Hexapeptide-repeat containing-acetyltransferase"/>
    <property type="match status" value="1"/>
</dbReference>
<dbReference type="PANTHER" id="PTHR23416">
    <property type="entry name" value="SIALIC ACID SYNTHASE-RELATED"/>
    <property type="match status" value="1"/>
</dbReference>
<protein>
    <submittedName>
        <fullName evidence="5">2,3,4,5-tetrahydropyridine-2,6-dicarboxylate N-acetyltransferase</fullName>
        <ecNumber evidence="5">2.3.1.89</ecNumber>
    </submittedName>
</protein>
<dbReference type="PANTHER" id="PTHR23416:SF23">
    <property type="entry name" value="ACETYLTRANSFERASE C18B11.09C-RELATED"/>
    <property type="match status" value="1"/>
</dbReference>
<evidence type="ECO:0000256" key="2">
    <source>
        <dbReference type="ARBA" id="ARBA00022679"/>
    </source>
</evidence>
<dbReference type="Pfam" id="PF00132">
    <property type="entry name" value="Hexapep"/>
    <property type="match status" value="1"/>
</dbReference>